<organism evidence="2 3">
    <name type="scientific">Plakobranchus ocellatus</name>
    <dbReference type="NCBI Taxonomy" id="259542"/>
    <lineage>
        <taxon>Eukaryota</taxon>
        <taxon>Metazoa</taxon>
        <taxon>Spiralia</taxon>
        <taxon>Lophotrochozoa</taxon>
        <taxon>Mollusca</taxon>
        <taxon>Gastropoda</taxon>
        <taxon>Heterobranchia</taxon>
        <taxon>Euthyneura</taxon>
        <taxon>Panpulmonata</taxon>
        <taxon>Sacoglossa</taxon>
        <taxon>Placobranchoidea</taxon>
        <taxon>Plakobranchidae</taxon>
        <taxon>Plakobranchus</taxon>
    </lineage>
</organism>
<dbReference type="Proteomes" id="UP000735302">
    <property type="component" value="Unassembled WGS sequence"/>
</dbReference>
<gene>
    <name evidence="2" type="ORF">PoB_003073800</name>
</gene>
<evidence type="ECO:0000256" key="1">
    <source>
        <dbReference type="SAM" id="MobiDB-lite"/>
    </source>
</evidence>
<keyword evidence="3" id="KW-1185">Reference proteome</keyword>
<proteinExistence type="predicted"/>
<sequence length="379" mass="43844">MPKGAKQDHPHLKRMDDDGDDMMEEEGINRGMAGINMAGQEAGNYKHTGFPRASKRYTTAGKTTKLPQYYSKGCDGPNPGDCVLKVQPTRDIMVPTNKALHMLQGFRTKDQARTPNQIYDMEQHEGYIKVCAEQGEFGFTWENADPQPVLFHHNYRTDYSRTNMQIASGTVDYQEVARSNKLPIWNTFKTQSNMENGPNFYFREYLTNWISQDKQQQEKTSTTSNLHQYRRMVGPANILPGNVPYNAVNKSWITHSGKMQMNYLNNRMPLVLIRVIPEMERTSNAYNLYHYLVNMQIEYFCEIEWIYPSPDPAYTRVGINGPWFRNTESQVLLDTMWHSGPSTLLDNTRRLRSQINKDTDGYPGDRFNWVATDHTTAFM</sequence>
<protein>
    <submittedName>
        <fullName evidence="2">Uncharacterized protein</fullName>
    </submittedName>
</protein>
<accession>A0AAV4ABV4</accession>
<comment type="caution">
    <text evidence="2">The sequence shown here is derived from an EMBL/GenBank/DDBJ whole genome shotgun (WGS) entry which is preliminary data.</text>
</comment>
<dbReference type="EMBL" id="BLXT01003738">
    <property type="protein sequence ID" value="GFO04233.1"/>
    <property type="molecule type" value="Genomic_DNA"/>
</dbReference>
<name>A0AAV4ABV4_9GAST</name>
<feature type="region of interest" description="Disordered" evidence="1">
    <location>
        <begin position="1"/>
        <end position="25"/>
    </location>
</feature>
<dbReference type="AlphaFoldDB" id="A0AAV4ABV4"/>
<evidence type="ECO:0000313" key="2">
    <source>
        <dbReference type="EMBL" id="GFO04233.1"/>
    </source>
</evidence>
<feature type="compositionally biased region" description="Basic and acidic residues" evidence="1">
    <location>
        <begin position="1"/>
        <end position="16"/>
    </location>
</feature>
<evidence type="ECO:0000313" key="3">
    <source>
        <dbReference type="Proteomes" id="UP000735302"/>
    </source>
</evidence>
<reference evidence="2 3" key="1">
    <citation type="journal article" date="2021" name="Elife">
        <title>Chloroplast acquisition without the gene transfer in kleptoplastic sea slugs, Plakobranchus ocellatus.</title>
        <authorList>
            <person name="Maeda T."/>
            <person name="Takahashi S."/>
            <person name="Yoshida T."/>
            <person name="Shimamura S."/>
            <person name="Takaki Y."/>
            <person name="Nagai Y."/>
            <person name="Toyoda A."/>
            <person name="Suzuki Y."/>
            <person name="Arimoto A."/>
            <person name="Ishii H."/>
            <person name="Satoh N."/>
            <person name="Nishiyama T."/>
            <person name="Hasebe M."/>
            <person name="Maruyama T."/>
            <person name="Minagawa J."/>
            <person name="Obokata J."/>
            <person name="Shigenobu S."/>
        </authorList>
    </citation>
    <scope>NUCLEOTIDE SEQUENCE [LARGE SCALE GENOMIC DNA]</scope>
</reference>